<dbReference type="InterPro" id="IPR009799">
    <property type="entry name" value="EthD_dom"/>
</dbReference>
<protein>
    <submittedName>
        <fullName evidence="2">EthD domain-containing protein</fullName>
    </submittedName>
</protein>
<dbReference type="Gene3D" id="3.30.70.100">
    <property type="match status" value="1"/>
</dbReference>
<proteinExistence type="predicted"/>
<feature type="domain" description="EthD" evidence="1">
    <location>
        <begin position="17"/>
        <end position="104"/>
    </location>
</feature>
<dbReference type="EMBL" id="VITR01000017">
    <property type="protein sequence ID" value="TWB36533.1"/>
    <property type="molecule type" value="Genomic_DNA"/>
</dbReference>
<dbReference type="AlphaFoldDB" id="A0A560GR81"/>
<evidence type="ECO:0000313" key="2">
    <source>
        <dbReference type="EMBL" id="TWB36533.1"/>
    </source>
</evidence>
<sequence>MKDIKLLIAGRRCLTKSRDQALTHLRTVHGPMVFAPPADAGAMPSRYEQNHVFYPQADSSGPWLADRDFVTEVWFNDFGHLAASVSTPYYLSRLRPDEDNFVDQDTVLKSVVREEGKWGVTTPDAAKLFIFLKRSPSTDIAAFDAARDSAVDGLRTLSQPIAGLVNVALPGPGGAEPYADHVLEFWFPDQATALSAVENAVLPTLDRLSPVLDTQRSFFLLAEGYPVERLRHANGL</sequence>
<dbReference type="InterPro" id="IPR011008">
    <property type="entry name" value="Dimeric_a/b-barrel"/>
</dbReference>
<dbReference type="OrthoDB" id="7571420at2"/>
<name>A0A560GR81_9PROT</name>
<dbReference type="GO" id="GO:0016491">
    <property type="term" value="F:oxidoreductase activity"/>
    <property type="evidence" value="ECO:0007669"/>
    <property type="project" value="InterPro"/>
</dbReference>
<keyword evidence="3" id="KW-1185">Reference proteome</keyword>
<accession>A0A560GR81</accession>
<organism evidence="2 3">
    <name type="scientific">Nitrospirillum amazonense</name>
    <dbReference type="NCBI Taxonomy" id="28077"/>
    <lineage>
        <taxon>Bacteria</taxon>
        <taxon>Pseudomonadati</taxon>
        <taxon>Pseudomonadota</taxon>
        <taxon>Alphaproteobacteria</taxon>
        <taxon>Rhodospirillales</taxon>
        <taxon>Azospirillaceae</taxon>
        <taxon>Nitrospirillum</taxon>
    </lineage>
</organism>
<gene>
    <name evidence="2" type="ORF">FBZ90_11794</name>
</gene>
<reference evidence="2 3" key="1">
    <citation type="submission" date="2019-06" db="EMBL/GenBank/DDBJ databases">
        <title>Genomic Encyclopedia of Type Strains, Phase IV (KMG-V): Genome sequencing to study the core and pangenomes of soil and plant-associated prokaryotes.</title>
        <authorList>
            <person name="Whitman W."/>
        </authorList>
    </citation>
    <scope>NUCLEOTIDE SEQUENCE [LARGE SCALE GENOMIC DNA]</scope>
    <source>
        <strain evidence="2 3">BR 11622</strain>
    </source>
</reference>
<dbReference type="SUPFAM" id="SSF54909">
    <property type="entry name" value="Dimeric alpha+beta barrel"/>
    <property type="match status" value="1"/>
</dbReference>
<dbReference type="Pfam" id="PF07110">
    <property type="entry name" value="EthD"/>
    <property type="match status" value="1"/>
</dbReference>
<dbReference type="RefSeq" id="WP_145735457.1">
    <property type="nucleotide sequence ID" value="NZ_VITR01000017.1"/>
</dbReference>
<evidence type="ECO:0000259" key="1">
    <source>
        <dbReference type="Pfam" id="PF07110"/>
    </source>
</evidence>
<dbReference type="Proteomes" id="UP000315751">
    <property type="component" value="Unassembled WGS sequence"/>
</dbReference>
<evidence type="ECO:0000313" key="3">
    <source>
        <dbReference type="Proteomes" id="UP000315751"/>
    </source>
</evidence>
<comment type="caution">
    <text evidence="2">The sequence shown here is derived from an EMBL/GenBank/DDBJ whole genome shotgun (WGS) entry which is preliminary data.</text>
</comment>